<name>G2XPL4_BOTF4</name>
<proteinExistence type="predicted"/>
<accession>G2XPL4</accession>
<dbReference type="EMBL" id="FQ790249">
    <property type="protein sequence ID" value="CCD33558.1"/>
    <property type="molecule type" value="Genomic_DNA"/>
</dbReference>
<feature type="region of interest" description="Disordered" evidence="1">
    <location>
        <begin position="1"/>
        <end position="23"/>
    </location>
</feature>
<evidence type="ECO:0000313" key="2">
    <source>
        <dbReference type="EMBL" id="CCD33558.1"/>
    </source>
</evidence>
<evidence type="ECO:0000256" key="1">
    <source>
        <dbReference type="SAM" id="MobiDB-lite"/>
    </source>
</evidence>
<sequence length="70" mass="7988">MRIDYEPITYNDDSHDGTGDNHAAESQNLMWSSFAFAQVRHCAPYPVQPSPTQPSPAQNAPFVLWKVYYK</sequence>
<dbReference type="Proteomes" id="UP000008177">
    <property type="component" value="Unplaced contigs"/>
</dbReference>
<dbReference type="HOGENOM" id="CLU_2757467_0_0_1"/>
<dbReference type="AlphaFoldDB" id="G2XPL4"/>
<feature type="compositionally biased region" description="Basic and acidic residues" evidence="1">
    <location>
        <begin position="12"/>
        <end position="23"/>
    </location>
</feature>
<evidence type="ECO:0000313" key="3">
    <source>
        <dbReference type="Proteomes" id="UP000008177"/>
    </source>
</evidence>
<reference evidence="3" key="1">
    <citation type="journal article" date="2011" name="PLoS Genet.">
        <title>Genomic analysis of the necrotrophic fungal pathogens Sclerotinia sclerotiorum and Botrytis cinerea.</title>
        <authorList>
            <person name="Amselem J."/>
            <person name="Cuomo C.A."/>
            <person name="van Kan J.A."/>
            <person name="Viaud M."/>
            <person name="Benito E.P."/>
            <person name="Couloux A."/>
            <person name="Coutinho P.M."/>
            <person name="de Vries R.P."/>
            <person name="Dyer P.S."/>
            <person name="Fillinger S."/>
            <person name="Fournier E."/>
            <person name="Gout L."/>
            <person name="Hahn M."/>
            <person name="Kohn L."/>
            <person name="Lapalu N."/>
            <person name="Plummer K.M."/>
            <person name="Pradier J.M."/>
            <person name="Quevillon E."/>
            <person name="Sharon A."/>
            <person name="Simon A."/>
            <person name="ten Have A."/>
            <person name="Tudzynski B."/>
            <person name="Tudzynski P."/>
            <person name="Wincker P."/>
            <person name="Andrew M."/>
            <person name="Anthouard V."/>
            <person name="Beever R.E."/>
            <person name="Beffa R."/>
            <person name="Benoit I."/>
            <person name="Bouzid O."/>
            <person name="Brault B."/>
            <person name="Chen Z."/>
            <person name="Choquer M."/>
            <person name="Collemare J."/>
            <person name="Cotton P."/>
            <person name="Danchin E.G."/>
            <person name="Da Silva C."/>
            <person name="Gautier A."/>
            <person name="Giraud C."/>
            <person name="Giraud T."/>
            <person name="Gonzalez C."/>
            <person name="Grossetete S."/>
            <person name="Guldener U."/>
            <person name="Henrissat B."/>
            <person name="Howlett B.J."/>
            <person name="Kodira C."/>
            <person name="Kretschmer M."/>
            <person name="Lappartient A."/>
            <person name="Leroch M."/>
            <person name="Levis C."/>
            <person name="Mauceli E."/>
            <person name="Neuveglise C."/>
            <person name="Oeser B."/>
            <person name="Pearson M."/>
            <person name="Poulain J."/>
            <person name="Poussereau N."/>
            <person name="Quesneville H."/>
            <person name="Rascle C."/>
            <person name="Schumacher J."/>
            <person name="Segurens B."/>
            <person name="Sexton A."/>
            <person name="Silva E."/>
            <person name="Sirven C."/>
            <person name="Soanes D.M."/>
            <person name="Talbot N.J."/>
            <person name="Templeton M."/>
            <person name="Yandava C."/>
            <person name="Yarden O."/>
            <person name="Zeng Q."/>
            <person name="Rollins J.A."/>
            <person name="Lebrun M.H."/>
            <person name="Dickman M."/>
        </authorList>
    </citation>
    <scope>NUCLEOTIDE SEQUENCE [LARGE SCALE GENOMIC DNA]</scope>
    <source>
        <strain evidence="3">T4</strain>
    </source>
</reference>
<gene>
    <name evidence="2" type="ORF">BofuT4_uP072370.1</name>
</gene>
<dbReference type="InParanoid" id="G2XPL4"/>
<protein>
    <submittedName>
        <fullName evidence="2">Uncharacterized protein</fullName>
    </submittedName>
</protein>
<organism evidence="2 3">
    <name type="scientific">Botryotinia fuckeliana (strain T4)</name>
    <name type="common">Noble rot fungus</name>
    <name type="synonym">Botrytis cinerea</name>
    <dbReference type="NCBI Taxonomy" id="999810"/>
    <lineage>
        <taxon>Eukaryota</taxon>
        <taxon>Fungi</taxon>
        <taxon>Dikarya</taxon>
        <taxon>Ascomycota</taxon>
        <taxon>Pezizomycotina</taxon>
        <taxon>Leotiomycetes</taxon>
        <taxon>Helotiales</taxon>
        <taxon>Sclerotiniaceae</taxon>
        <taxon>Botrytis</taxon>
    </lineage>
</organism>